<feature type="transmembrane region" description="Helical" evidence="1">
    <location>
        <begin position="222"/>
        <end position="243"/>
    </location>
</feature>
<evidence type="ECO:0000313" key="2">
    <source>
        <dbReference type="EMBL" id="PSR56433.1"/>
    </source>
</evidence>
<feature type="transmembrane region" description="Helical" evidence="1">
    <location>
        <begin position="92"/>
        <end position="113"/>
    </location>
</feature>
<dbReference type="AlphaFoldDB" id="A0A2T2YLN7"/>
<comment type="similarity">
    <text evidence="1">Belongs to the vitamin uptake transporter (VUT/ECF) (TC 2.A.88) family. Q precursor transporter subfamily.</text>
</comment>
<keyword evidence="1" id="KW-1003">Cell membrane</keyword>
<name>A0A2T2YLN7_9BACT</name>
<dbReference type="GO" id="GO:0005886">
    <property type="term" value="C:plasma membrane"/>
    <property type="evidence" value="ECO:0007669"/>
    <property type="project" value="UniProtKB-SubCell"/>
</dbReference>
<feature type="transmembrane region" description="Helical" evidence="1">
    <location>
        <begin position="61"/>
        <end position="80"/>
    </location>
</feature>
<dbReference type="PANTHER" id="PTHR34300">
    <property type="entry name" value="QUEUOSINE PRECURSOR TRANSPORTER-RELATED"/>
    <property type="match status" value="1"/>
</dbReference>
<comment type="caution">
    <text evidence="2">The sequence shown here is derived from an EMBL/GenBank/DDBJ whole genome shotgun (WGS) entry which is preliminary data.</text>
</comment>
<dbReference type="HAMAP" id="MF_02088">
    <property type="entry name" value="Q_prec_transport"/>
    <property type="match status" value="1"/>
</dbReference>
<evidence type="ECO:0000313" key="3">
    <source>
        <dbReference type="Proteomes" id="UP000240357"/>
    </source>
</evidence>
<dbReference type="InterPro" id="IPR003744">
    <property type="entry name" value="YhhQ"/>
</dbReference>
<keyword evidence="1" id="KW-0813">Transport</keyword>
<feature type="transmembrane region" description="Helical" evidence="1">
    <location>
        <begin position="148"/>
        <end position="167"/>
    </location>
</feature>
<comment type="subcellular location">
    <subcellularLocation>
        <location evidence="1">Cell membrane</location>
        <topology evidence="1">Multi-pass membrane protein</topology>
    </subcellularLocation>
</comment>
<keyword evidence="3" id="KW-1185">Reference proteome</keyword>
<organism evidence="2 3">
    <name type="scientific">Adhaeribacter arboris</name>
    <dbReference type="NCBI Taxonomy" id="2072846"/>
    <lineage>
        <taxon>Bacteria</taxon>
        <taxon>Pseudomonadati</taxon>
        <taxon>Bacteroidota</taxon>
        <taxon>Cytophagia</taxon>
        <taxon>Cytophagales</taxon>
        <taxon>Hymenobacteraceae</taxon>
        <taxon>Adhaeribacter</taxon>
    </lineage>
</organism>
<feature type="transmembrane region" description="Helical" evidence="1">
    <location>
        <begin position="179"/>
        <end position="206"/>
    </location>
</feature>
<evidence type="ECO:0000256" key="1">
    <source>
        <dbReference type="HAMAP-Rule" id="MF_02088"/>
    </source>
</evidence>
<sequence length="266" mass="29484">MSHLALTTQRKRNTLFLILCSIFLANALLAELIGVKIFSAEAIFGLPGAQIPVLSGFKLDFNLTAGAVIWPLVFISTDIINEYFGKEGVKKISIITVLLILYMFLVITVIGALPPAPFWLEVNGKDAAGNPFDINYAFNSIFRQSSGIIIGSVTAFLISQFLDASVFHYLRRVTGSRKIWLRATGSTLISQLVDSVVVLFVAFYLFGNWELKQVLAVASINYIYKFVVAVVLTPLLYLAHFGIDRYLGNHLSEQIQQEAVLDESQL</sequence>
<reference evidence="2 3" key="1">
    <citation type="submission" date="2018-03" db="EMBL/GenBank/DDBJ databases">
        <title>Adhaeribacter sp. HMF7605 Genome sequencing and assembly.</title>
        <authorList>
            <person name="Kang H."/>
            <person name="Kang J."/>
            <person name="Cha I."/>
            <person name="Kim H."/>
            <person name="Joh K."/>
        </authorList>
    </citation>
    <scope>NUCLEOTIDE SEQUENCE [LARGE SCALE GENOMIC DNA]</scope>
    <source>
        <strain evidence="2 3">HMF7605</strain>
    </source>
</reference>
<comment type="function">
    <text evidence="1">Involved in the import of queuosine (Q) precursors, required for Q precursor salvage.</text>
</comment>
<protein>
    <recommendedName>
        <fullName evidence="1">Probable queuosine precursor transporter</fullName>
        <shortName evidence="1">Q precursor transporter</shortName>
    </recommendedName>
</protein>
<dbReference type="PANTHER" id="PTHR34300:SF2">
    <property type="entry name" value="QUEUOSINE PRECURSOR TRANSPORTER-RELATED"/>
    <property type="match status" value="1"/>
</dbReference>
<gene>
    <name evidence="2" type="ORF">AHMF7605_24500</name>
</gene>
<dbReference type="EMBL" id="PYFT01000001">
    <property type="protein sequence ID" value="PSR56433.1"/>
    <property type="molecule type" value="Genomic_DNA"/>
</dbReference>
<keyword evidence="1" id="KW-1133">Transmembrane helix</keyword>
<dbReference type="RefSeq" id="WP_106932610.1">
    <property type="nucleotide sequence ID" value="NZ_PYFT01000001.1"/>
</dbReference>
<accession>A0A2T2YLN7</accession>
<dbReference type="OrthoDB" id="9805479at2"/>
<dbReference type="Pfam" id="PF02592">
    <property type="entry name" value="Vut_1"/>
    <property type="match status" value="1"/>
</dbReference>
<keyword evidence="1" id="KW-0472">Membrane</keyword>
<keyword evidence="1" id="KW-0812">Transmembrane</keyword>
<dbReference type="NCBIfam" id="TIGR00697">
    <property type="entry name" value="queuosine precursor transporter"/>
    <property type="match status" value="1"/>
</dbReference>
<dbReference type="GO" id="GO:0022857">
    <property type="term" value="F:transmembrane transporter activity"/>
    <property type="evidence" value="ECO:0007669"/>
    <property type="project" value="UniProtKB-UniRule"/>
</dbReference>
<proteinExistence type="inferred from homology"/>
<dbReference type="Proteomes" id="UP000240357">
    <property type="component" value="Unassembled WGS sequence"/>
</dbReference>